<dbReference type="OrthoDB" id="4500247at2"/>
<organism evidence="4 5">
    <name type="scientific">Rhodococcus oxybenzonivorans</name>
    <dbReference type="NCBI Taxonomy" id="1990687"/>
    <lineage>
        <taxon>Bacteria</taxon>
        <taxon>Bacillati</taxon>
        <taxon>Actinomycetota</taxon>
        <taxon>Actinomycetes</taxon>
        <taxon>Mycobacteriales</taxon>
        <taxon>Nocardiaceae</taxon>
        <taxon>Rhodococcus</taxon>
    </lineage>
</organism>
<feature type="coiled-coil region" evidence="1">
    <location>
        <begin position="356"/>
        <end position="409"/>
    </location>
</feature>
<dbReference type="EMBL" id="CP021354">
    <property type="protein sequence ID" value="AWK73174.1"/>
    <property type="molecule type" value="Genomic_DNA"/>
</dbReference>
<proteinExistence type="predicted"/>
<keyword evidence="1" id="KW-0175">Coiled coil</keyword>
<dbReference type="Gene3D" id="3.90.1750.20">
    <property type="entry name" value="Putative Large Serine Recombinase, Chain B, Domain 2"/>
    <property type="match status" value="1"/>
</dbReference>
<dbReference type="PROSITE" id="PS51737">
    <property type="entry name" value="RECOMBINASE_DNA_BIND"/>
    <property type="match status" value="1"/>
</dbReference>
<dbReference type="SMART" id="SM00857">
    <property type="entry name" value="Resolvase"/>
    <property type="match status" value="1"/>
</dbReference>
<dbReference type="GO" id="GO:0003677">
    <property type="term" value="F:DNA binding"/>
    <property type="evidence" value="ECO:0007669"/>
    <property type="project" value="InterPro"/>
</dbReference>
<dbReference type="SUPFAM" id="SSF53041">
    <property type="entry name" value="Resolvase-like"/>
    <property type="match status" value="1"/>
</dbReference>
<gene>
    <name evidence="4" type="ORF">CBI38_18030</name>
</gene>
<feature type="domain" description="Recombinase" evidence="3">
    <location>
        <begin position="159"/>
        <end position="276"/>
    </location>
</feature>
<dbReference type="AlphaFoldDB" id="A0A2S2BX98"/>
<evidence type="ECO:0000256" key="1">
    <source>
        <dbReference type="SAM" id="Coils"/>
    </source>
</evidence>
<dbReference type="RefSeq" id="WP_109330947.1">
    <property type="nucleotide sequence ID" value="NZ_CP021354.1"/>
</dbReference>
<evidence type="ECO:0008006" key="6">
    <source>
        <dbReference type="Google" id="ProtNLM"/>
    </source>
</evidence>
<dbReference type="CDD" id="cd00338">
    <property type="entry name" value="Ser_Recombinase"/>
    <property type="match status" value="1"/>
</dbReference>
<accession>A0A2S2BX98</accession>
<feature type="domain" description="Resolvase/invertase-type recombinase catalytic" evidence="2">
    <location>
        <begin position="4"/>
        <end position="151"/>
    </location>
</feature>
<evidence type="ECO:0000259" key="3">
    <source>
        <dbReference type="PROSITE" id="PS51737"/>
    </source>
</evidence>
<keyword evidence="5" id="KW-1185">Reference proteome</keyword>
<dbReference type="Pfam" id="PF07508">
    <property type="entry name" value="Recombinase"/>
    <property type="match status" value="1"/>
</dbReference>
<reference evidence="4 5" key="1">
    <citation type="submission" date="2017-05" db="EMBL/GenBank/DDBJ databases">
        <title>Isolation of Rhodococcus sp. S2-17 biodegrading of BP-3.</title>
        <authorList>
            <person name="Lee Y."/>
            <person name="Kim K.H."/>
            <person name="Chun B.H."/>
            <person name="Jung H.S."/>
            <person name="Jeon C.O."/>
        </authorList>
    </citation>
    <scope>NUCLEOTIDE SEQUENCE [LARGE SCALE GENOMIC DNA]</scope>
    <source>
        <strain evidence="4 5">S2-17</strain>
    </source>
</reference>
<dbReference type="PROSITE" id="PS51736">
    <property type="entry name" value="RECOMBINASES_3"/>
    <property type="match status" value="1"/>
</dbReference>
<evidence type="ECO:0000313" key="5">
    <source>
        <dbReference type="Proteomes" id="UP000245711"/>
    </source>
</evidence>
<dbReference type="KEGG" id="roz:CBI38_18030"/>
<dbReference type="InterPro" id="IPR038109">
    <property type="entry name" value="DNA_bind_recomb_sf"/>
</dbReference>
<dbReference type="Pfam" id="PF00239">
    <property type="entry name" value="Resolvase"/>
    <property type="match status" value="1"/>
</dbReference>
<evidence type="ECO:0000259" key="2">
    <source>
        <dbReference type="PROSITE" id="PS51736"/>
    </source>
</evidence>
<sequence>MTQRAALYFRQSQDRDGTEYGIQRQREDTGRLVESRGLQVVREYVDNDVSATSRKPRPQFEEMMEAVDRGEVDVIVARHVDRLVRRLVDLEGVLERCDRHGVTIVTASDGVDTSTDGGRLVVRILGSVAQGEMERKSARQKSAVLQAAAQGRYVGGRRAFGYEPDGITIRPDEAAAVAAGYEAVLAGEPLTAVARAWTAAGLTTPQGMPTWRATSVRDVLLNARNAGLRRHRPEGTHVSYRQDPTAFVVGRAVWEPIVPEETWRAVVAILTSPGRRKSRPGQAVALLTGLARCGVCGATVHAGGARRVYRQYRCSEGHHLQRMAAPVEDFVEALIVGRLSKPDALALFAPKVEADTRDLSAEADVLRRRLEDLAEDYGIMTRDQFRTANEKVRTRLAELEAEIAAAGAADVIAPLVASGDVAAAWEDLTTARKRAVIDVLADVTIHPPGRGTRTFRPETVLVDFQRKRSQGKS</sequence>
<dbReference type="PANTHER" id="PTHR30461">
    <property type="entry name" value="DNA-INVERTASE FROM LAMBDOID PROPHAGE"/>
    <property type="match status" value="1"/>
</dbReference>
<dbReference type="InterPro" id="IPR036162">
    <property type="entry name" value="Resolvase-like_N_sf"/>
</dbReference>
<name>A0A2S2BX98_9NOCA</name>
<dbReference type="InterPro" id="IPR011109">
    <property type="entry name" value="DNA_bind_recombinase_dom"/>
</dbReference>
<dbReference type="Proteomes" id="UP000245711">
    <property type="component" value="Chromosome"/>
</dbReference>
<dbReference type="PANTHER" id="PTHR30461:SF23">
    <property type="entry name" value="DNA RECOMBINASE-RELATED"/>
    <property type="match status" value="1"/>
</dbReference>
<evidence type="ECO:0000313" key="4">
    <source>
        <dbReference type="EMBL" id="AWK73174.1"/>
    </source>
</evidence>
<dbReference type="InterPro" id="IPR050639">
    <property type="entry name" value="SSR_resolvase"/>
</dbReference>
<protein>
    <recommendedName>
        <fullName evidence="6">Recombinase</fullName>
    </recommendedName>
</protein>
<dbReference type="GO" id="GO:0000150">
    <property type="term" value="F:DNA strand exchange activity"/>
    <property type="evidence" value="ECO:0007669"/>
    <property type="project" value="InterPro"/>
</dbReference>
<dbReference type="Gene3D" id="3.40.50.1390">
    <property type="entry name" value="Resolvase, N-terminal catalytic domain"/>
    <property type="match status" value="1"/>
</dbReference>
<dbReference type="InterPro" id="IPR006119">
    <property type="entry name" value="Resolv_N"/>
</dbReference>